<name>A0AAV8W147_9CUCU</name>
<organism evidence="6 7">
    <name type="scientific">Exocentrus adspersus</name>
    <dbReference type="NCBI Taxonomy" id="1586481"/>
    <lineage>
        <taxon>Eukaryota</taxon>
        <taxon>Metazoa</taxon>
        <taxon>Ecdysozoa</taxon>
        <taxon>Arthropoda</taxon>
        <taxon>Hexapoda</taxon>
        <taxon>Insecta</taxon>
        <taxon>Pterygota</taxon>
        <taxon>Neoptera</taxon>
        <taxon>Endopterygota</taxon>
        <taxon>Coleoptera</taxon>
        <taxon>Polyphaga</taxon>
        <taxon>Cucujiformia</taxon>
        <taxon>Chrysomeloidea</taxon>
        <taxon>Cerambycidae</taxon>
        <taxon>Lamiinae</taxon>
        <taxon>Acanthocinini</taxon>
        <taxon>Exocentrus</taxon>
    </lineage>
</organism>
<proteinExistence type="predicted"/>
<dbReference type="InterPro" id="IPR009072">
    <property type="entry name" value="Histone-fold"/>
</dbReference>
<dbReference type="CDD" id="cd22928">
    <property type="entry name" value="HFD_POLE3_DPB4"/>
    <property type="match status" value="1"/>
</dbReference>
<dbReference type="Proteomes" id="UP001159042">
    <property type="component" value="Unassembled WGS sequence"/>
</dbReference>
<accession>A0AAV8W147</accession>
<evidence type="ECO:0000256" key="3">
    <source>
        <dbReference type="ARBA" id="ARBA00039793"/>
    </source>
</evidence>
<comment type="subcellular location">
    <subcellularLocation>
        <location evidence="1">Nucleus</location>
    </subcellularLocation>
</comment>
<keyword evidence="2" id="KW-0539">Nucleus</keyword>
<dbReference type="PANTHER" id="PTHR46172:SF1">
    <property type="entry name" value="DNA POLYMERASE EPSILON SUBUNIT 3"/>
    <property type="match status" value="1"/>
</dbReference>
<dbReference type="GO" id="GO:0031507">
    <property type="term" value="P:heterochromatin formation"/>
    <property type="evidence" value="ECO:0007669"/>
    <property type="project" value="TreeGrafter"/>
</dbReference>
<dbReference type="Pfam" id="PF00808">
    <property type="entry name" value="CBFD_NFYB_HMF"/>
    <property type="match status" value="1"/>
</dbReference>
<reference evidence="6 7" key="1">
    <citation type="journal article" date="2023" name="Insect Mol. Biol.">
        <title>Genome sequencing provides insights into the evolution of gene families encoding plant cell wall-degrading enzymes in longhorned beetles.</title>
        <authorList>
            <person name="Shin N.R."/>
            <person name="Okamura Y."/>
            <person name="Kirsch R."/>
            <person name="Pauchet Y."/>
        </authorList>
    </citation>
    <scope>NUCLEOTIDE SEQUENCE [LARGE SCALE GENOMIC DNA]</scope>
    <source>
        <strain evidence="6">EAD_L_NR</strain>
    </source>
</reference>
<evidence type="ECO:0000256" key="1">
    <source>
        <dbReference type="ARBA" id="ARBA00004123"/>
    </source>
</evidence>
<dbReference type="PANTHER" id="PTHR46172">
    <property type="entry name" value="DNA POLYMERASE EPSILON SUBUNIT 3"/>
    <property type="match status" value="1"/>
</dbReference>
<dbReference type="GO" id="GO:0006272">
    <property type="term" value="P:leading strand elongation"/>
    <property type="evidence" value="ECO:0007669"/>
    <property type="project" value="TreeGrafter"/>
</dbReference>
<dbReference type="EMBL" id="JANEYG010000016">
    <property type="protein sequence ID" value="KAJ8919791.1"/>
    <property type="molecule type" value="Genomic_DNA"/>
</dbReference>
<gene>
    <name evidence="6" type="ORF">NQ315_006320</name>
</gene>
<evidence type="ECO:0000256" key="4">
    <source>
        <dbReference type="SAM" id="MobiDB-lite"/>
    </source>
</evidence>
<dbReference type="GO" id="GO:0046982">
    <property type="term" value="F:protein heterodimerization activity"/>
    <property type="evidence" value="ECO:0007669"/>
    <property type="project" value="InterPro"/>
</dbReference>
<evidence type="ECO:0000256" key="2">
    <source>
        <dbReference type="ARBA" id="ARBA00023242"/>
    </source>
</evidence>
<dbReference type="AlphaFoldDB" id="A0AAV8W147"/>
<protein>
    <recommendedName>
        <fullName evidence="3">DNA polymerase epsilon subunit 3</fullName>
    </recommendedName>
</protein>
<feature type="compositionally biased region" description="Basic residues" evidence="4">
    <location>
        <begin position="95"/>
        <end position="104"/>
    </location>
</feature>
<dbReference type="InterPro" id="IPR003958">
    <property type="entry name" value="CBFA_NFYB_domain"/>
</dbReference>
<evidence type="ECO:0000313" key="6">
    <source>
        <dbReference type="EMBL" id="KAJ8919791.1"/>
    </source>
</evidence>
<evidence type="ECO:0000259" key="5">
    <source>
        <dbReference type="Pfam" id="PF00808"/>
    </source>
</evidence>
<dbReference type="GO" id="GO:0006974">
    <property type="term" value="P:DNA damage response"/>
    <property type="evidence" value="ECO:0007669"/>
    <property type="project" value="TreeGrafter"/>
</dbReference>
<dbReference type="GO" id="GO:0031490">
    <property type="term" value="F:chromatin DNA binding"/>
    <property type="evidence" value="ECO:0007669"/>
    <property type="project" value="TreeGrafter"/>
</dbReference>
<dbReference type="GO" id="GO:0008622">
    <property type="term" value="C:epsilon DNA polymerase complex"/>
    <property type="evidence" value="ECO:0007669"/>
    <property type="project" value="TreeGrafter"/>
</dbReference>
<dbReference type="Gene3D" id="1.10.20.10">
    <property type="entry name" value="Histone, subunit A"/>
    <property type="match status" value="1"/>
</dbReference>
<evidence type="ECO:0000313" key="7">
    <source>
        <dbReference type="Proteomes" id="UP001159042"/>
    </source>
</evidence>
<dbReference type="SUPFAM" id="SSF47113">
    <property type="entry name" value="Histone-fold"/>
    <property type="match status" value="1"/>
</dbReference>
<dbReference type="InterPro" id="IPR051377">
    <property type="entry name" value="DNA_Pol-Epsilon_Subunit"/>
</dbReference>
<comment type="caution">
    <text evidence="6">The sequence shown here is derived from an EMBL/GenBank/DDBJ whole genome shotgun (WGS) entry which is preliminary data.</text>
</comment>
<sequence>MAEKLEDLNLPNASVQKIIKEALPDNVNIGKDARSALSRAASVFVLYITSQASNEAQKADRKTLTGQDIIKALEELEFENFIEPLQEVLKEFKNSKTKKSKGSKTTKPNEEENGIEEGEEEIEAEETMEDV</sequence>
<dbReference type="GO" id="GO:0008623">
    <property type="term" value="C:CHRAC"/>
    <property type="evidence" value="ECO:0007669"/>
    <property type="project" value="TreeGrafter"/>
</dbReference>
<feature type="region of interest" description="Disordered" evidence="4">
    <location>
        <begin position="92"/>
        <end position="131"/>
    </location>
</feature>
<feature type="compositionally biased region" description="Acidic residues" evidence="4">
    <location>
        <begin position="111"/>
        <end position="131"/>
    </location>
</feature>
<feature type="domain" description="Transcription factor CBF/NF-Y/archaeal histone" evidence="5">
    <location>
        <begin position="9"/>
        <end position="73"/>
    </location>
</feature>
<keyword evidence="7" id="KW-1185">Reference proteome</keyword>